<proteinExistence type="predicted"/>
<dbReference type="EMBL" id="BGPR01017143">
    <property type="protein sequence ID" value="GBN75234.1"/>
    <property type="molecule type" value="Genomic_DNA"/>
</dbReference>
<dbReference type="AlphaFoldDB" id="A0A4Y2RHL8"/>
<evidence type="ECO:0000313" key="2">
    <source>
        <dbReference type="EMBL" id="GBN75234.1"/>
    </source>
</evidence>
<protein>
    <submittedName>
        <fullName evidence="2">Uncharacterized protein</fullName>
    </submittedName>
</protein>
<sequence length="111" mass="12973">MFVCTVTSKSVIFYVILNKGDVFIPIQPFSGRNGYRHRDGVLVLVDRTPAELIHRGSTVYHPSNWSPHTANTWGFWLYMRSRKQTQRQQLLMESSLACRRGMEWISKKEKV</sequence>
<comment type="caution">
    <text evidence="2">The sequence shown here is derived from an EMBL/GenBank/DDBJ whole genome shotgun (WGS) entry which is preliminary data.</text>
</comment>
<evidence type="ECO:0000313" key="1">
    <source>
        <dbReference type="EMBL" id="GBN75225.1"/>
    </source>
</evidence>
<reference evidence="2 3" key="1">
    <citation type="journal article" date="2019" name="Sci. Rep.">
        <title>Orb-weaving spider Araneus ventricosus genome elucidates the spidroin gene catalogue.</title>
        <authorList>
            <person name="Kono N."/>
            <person name="Nakamura H."/>
            <person name="Ohtoshi R."/>
            <person name="Moran D.A.P."/>
            <person name="Shinohara A."/>
            <person name="Yoshida Y."/>
            <person name="Fujiwara M."/>
            <person name="Mori M."/>
            <person name="Tomita M."/>
            <person name="Arakawa K."/>
        </authorList>
    </citation>
    <scope>NUCLEOTIDE SEQUENCE [LARGE SCALE GENOMIC DNA]</scope>
</reference>
<organism evidence="2 3">
    <name type="scientific">Araneus ventricosus</name>
    <name type="common">Orbweaver spider</name>
    <name type="synonym">Epeira ventricosa</name>
    <dbReference type="NCBI Taxonomy" id="182803"/>
    <lineage>
        <taxon>Eukaryota</taxon>
        <taxon>Metazoa</taxon>
        <taxon>Ecdysozoa</taxon>
        <taxon>Arthropoda</taxon>
        <taxon>Chelicerata</taxon>
        <taxon>Arachnida</taxon>
        <taxon>Araneae</taxon>
        <taxon>Araneomorphae</taxon>
        <taxon>Entelegynae</taxon>
        <taxon>Araneoidea</taxon>
        <taxon>Araneidae</taxon>
        <taxon>Araneus</taxon>
    </lineage>
</organism>
<name>A0A4Y2RHL8_ARAVE</name>
<dbReference type="EMBL" id="BGPR01017142">
    <property type="protein sequence ID" value="GBN75225.1"/>
    <property type="molecule type" value="Genomic_DNA"/>
</dbReference>
<gene>
    <name evidence="1" type="ORF">AVEN_244120_1</name>
    <name evidence="2" type="ORF">AVEN_54977_1</name>
</gene>
<evidence type="ECO:0000313" key="3">
    <source>
        <dbReference type="Proteomes" id="UP000499080"/>
    </source>
</evidence>
<keyword evidence="3" id="KW-1185">Reference proteome</keyword>
<accession>A0A4Y2RHL8</accession>
<dbReference type="Proteomes" id="UP000499080">
    <property type="component" value="Unassembled WGS sequence"/>
</dbReference>